<keyword evidence="1" id="KW-0472">Membrane</keyword>
<keyword evidence="1" id="KW-0812">Transmembrane</keyword>
<dbReference type="AlphaFoldDB" id="A0A538TIV5"/>
<sequence length="233" mass="25397">MSTHLVKHQKITKRQMKEDPLVTAAFKATDLWERHGSRILVAGGALALLGLLAFFMSQARAKAEEKASGDLFRASLAVNQGEYDTAVPMLREIVDNQPGTDAAREAMLYLGDSYMGQKKPTEAVSWYRKFIDKAGRDRAKARLGYYALGTALEDAGEFGPAANAYADAGRRSQTDNERGRAMLAQARSLLRAGQTAKASDVYHAILNLPSVEQQILDSANVHLGELSATQQTP</sequence>
<comment type="caution">
    <text evidence="2">The sequence shown here is derived from an EMBL/GenBank/DDBJ whole genome shotgun (WGS) entry which is preliminary data.</text>
</comment>
<evidence type="ECO:0000313" key="2">
    <source>
        <dbReference type="EMBL" id="TMQ63543.1"/>
    </source>
</evidence>
<evidence type="ECO:0000256" key="1">
    <source>
        <dbReference type="SAM" id="Phobius"/>
    </source>
</evidence>
<evidence type="ECO:0000313" key="3">
    <source>
        <dbReference type="Proteomes" id="UP000317691"/>
    </source>
</evidence>
<gene>
    <name evidence="2" type="ORF">E6K79_09880</name>
</gene>
<dbReference type="SUPFAM" id="SSF48452">
    <property type="entry name" value="TPR-like"/>
    <property type="match status" value="1"/>
</dbReference>
<keyword evidence="1" id="KW-1133">Transmembrane helix</keyword>
<dbReference type="Pfam" id="PF13432">
    <property type="entry name" value="TPR_16"/>
    <property type="match status" value="2"/>
</dbReference>
<dbReference type="Gene3D" id="1.25.40.10">
    <property type="entry name" value="Tetratricopeptide repeat domain"/>
    <property type="match status" value="1"/>
</dbReference>
<accession>A0A538TIV5</accession>
<dbReference type="InterPro" id="IPR011990">
    <property type="entry name" value="TPR-like_helical_dom_sf"/>
</dbReference>
<reference evidence="2 3" key="1">
    <citation type="journal article" date="2019" name="Nat. Microbiol.">
        <title>Mediterranean grassland soil C-N compound turnover is dependent on rainfall and depth, and is mediated by genomically divergent microorganisms.</title>
        <authorList>
            <person name="Diamond S."/>
            <person name="Andeer P.F."/>
            <person name="Li Z."/>
            <person name="Crits-Christoph A."/>
            <person name="Burstein D."/>
            <person name="Anantharaman K."/>
            <person name="Lane K.R."/>
            <person name="Thomas B.C."/>
            <person name="Pan C."/>
            <person name="Northen T.R."/>
            <person name="Banfield J.F."/>
        </authorList>
    </citation>
    <scope>NUCLEOTIDE SEQUENCE [LARGE SCALE GENOMIC DNA]</scope>
    <source>
        <strain evidence="2">WS_9</strain>
    </source>
</reference>
<dbReference type="EMBL" id="VBOZ01000030">
    <property type="protein sequence ID" value="TMQ63543.1"/>
    <property type="molecule type" value="Genomic_DNA"/>
</dbReference>
<protein>
    <submittedName>
        <fullName evidence="2">Tetratricopeptide repeat protein</fullName>
    </submittedName>
</protein>
<organism evidence="2 3">
    <name type="scientific">Eiseniibacteriota bacterium</name>
    <dbReference type="NCBI Taxonomy" id="2212470"/>
    <lineage>
        <taxon>Bacteria</taxon>
        <taxon>Candidatus Eiseniibacteriota</taxon>
    </lineage>
</organism>
<dbReference type="Proteomes" id="UP000317691">
    <property type="component" value="Unassembled WGS sequence"/>
</dbReference>
<proteinExistence type="predicted"/>
<feature type="transmembrane region" description="Helical" evidence="1">
    <location>
        <begin position="39"/>
        <end position="56"/>
    </location>
</feature>
<name>A0A538TIV5_UNCEI</name>